<evidence type="ECO:0000313" key="3">
    <source>
        <dbReference type="Proteomes" id="UP000054248"/>
    </source>
</evidence>
<protein>
    <recommendedName>
        <fullName evidence="4">Cytochrome c domain-containing protein</fullName>
    </recommendedName>
</protein>
<keyword evidence="3" id="KW-1185">Reference proteome</keyword>
<dbReference type="OrthoDB" id="5422692at2759"/>
<feature type="compositionally biased region" description="Low complexity" evidence="1">
    <location>
        <begin position="24"/>
        <end position="34"/>
    </location>
</feature>
<feature type="region of interest" description="Disordered" evidence="1">
    <location>
        <begin position="17"/>
        <end position="40"/>
    </location>
</feature>
<gene>
    <name evidence="2" type="ORF">M407DRAFT_22269</name>
</gene>
<dbReference type="Proteomes" id="UP000054248">
    <property type="component" value="Unassembled WGS sequence"/>
</dbReference>
<dbReference type="EMBL" id="KN822993">
    <property type="protein sequence ID" value="KIO28528.1"/>
    <property type="molecule type" value="Genomic_DNA"/>
</dbReference>
<dbReference type="AlphaFoldDB" id="A0A0C3L404"/>
<reference evidence="3" key="2">
    <citation type="submission" date="2015-01" db="EMBL/GenBank/DDBJ databases">
        <title>Evolutionary Origins and Diversification of the Mycorrhizal Mutualists.</title>
        <authorList>
            <consortium name="DOE Joint Genome Institute"/>
            <consortium name="Mycorrhizal Genomics Consortium"/>
            <person name="Kohler A."/>
            <person name="Kuo A."/>
            <person name="Nagy L.G."/>
            <person name="Floudas D."/>
            <person name="Copeland A."/>
            <person name="Barry K.W."/>
            <person name="Cichocki N."/>
            <person name="Veneault-Fourrey C."/>
            <person name="LaButti K."/>
            <person name="Lindquist E.A."/>
            <person name="Lipzen A."/>
            <person name="Lundell T."/>
            <person name="Morin E."/>
            <person name="Murat C."/>
            <person name="Riley R."/>
            <person name="Ohm R."/>
            <person name="Sun H."/>
            <person name="Tunlid A."/>
            <person name="Henrissat B."/>
            <person name="Grigoriev I.V."/>
            <person name="Hibbett D.S."/>
            <person name="Martin F."/>
        </authorList>
    </citation>
    <scope>NUCLEOTIDE SEQUENCE [LARGE SCALE GENOMIC DNA]</scope>
    <source>
        <strain evidence="3">MUT 4182</strain>
    </source>
</reference>
<evidence type="ECO:0000256" key="1">
    <source>
        <dbReference type="SAM" id="MobiDB-lite"/>
    </source>
</evidence>
<evidence type="ECO:0008006" key="4">
    <source>
        <dbReference type="Google" id="ProtNLM"/>
    </source>
</evidence>
<name>A0A0C3L404_9AGAM</name>
<reference evidence="2 3" key="1">
    <citation type="submission" date="2014-04" db="EMBL/GenBank/DDBJ databases">
        <authorList>
            <consortium name="DOE Joint Genome Institute"/>
            <person name="Kuo A."/>
            <person name="Girlanda M."/>
            <person name="Perotto S."/>
            <person name="Kohler A."/>
            <person name="Nagy L.G."/>
            <person name="Floudas D."/>
            <person name="Copeland A."/>
            <person name="Barry K.W."/>
            <person name="Cichocki N."/>
            <person name="Veneault-Fourrey C."/>
            <person name="LaButti K."/>
            <person name="Lindquist E.A."/>
            <person name="Lipzen A."/>
            <person name="Lundell T."/>
            <person name="Morin E."/>
            <person name="Murat C."/>
            <person name="Sun H."/>
            <person name="Tunlid A."/>
            <person name="Henrissat B."/>
            <person name="Grigoriev I.V."/>
            <person name="Hibbett D.S."/>
            <person name="Martin F."/>
            <person name="Nordberg H.P."/>
            <person name="Cantor M.N."/>
            <person name="Hua S.X."/>
        </authorList>
    </citation>
    <scope>NUCLEOTIDE SEQUENCE [LARGE SCALE GENOMIC DNA]</scope>
    <source>
        <strain evidence="2 3">MUT 4182</strain>
    </source>
</reference>
<accession>A0A0C3L404</accession>
<organism evidence="2 3">
    <name type="scientific">Tulasnella calospora MUT 4182</name>
    <dbReference type="NCBI Taxonomy" id="1051891"/>
    <lineage>
        <taxon>Eukaryota</taxon>
        <taxon>Fungi</taxon>
        <taxon>Dikarya</taxon>
        <taxon>Basidiomycota</taxon>
        <taxon>Agaricomycotina</taxon>
        <taxon>Agaricomycetes</taxon>
        <taxon>Cantharellales</taxon>
        <taxon>Tulasnellaceae</taxon>
        <taxon>Tulasnella</taxon>
    </lineage>
</organism>
<feature type="region of interest" description="Disordered" evidence="1">
    <location>
        <begin position="71"/>
        <end position="91"/>
    </location>
</feature>
<dbReference type="HOGENOM" id="CLU_038257_0_0_1"/>
<proteinExistence type="predicted"/>
<sequence>MQAFNYLSSWLFGDHEEPIDRRSTSTPSLESSTSSDDEVDYTPAEEQFHMSSNFPVPGDWCGPVFQIRNDYPQPPKSLTTEKADPPLLTATTPEETPWLRVDFKTNPLEYGSLVKEYCWEGNTDVDFVVQENLIRDWYHAPWMHASPKGREPLKGLTFERSTPPLEFAANQTHALQNWAIGFYNATGASVFGGVWADPDKPVWDQDLKFPPGSCVFKLLFSTATDDQVPMMRGSPSWPAVICQQPDPTVAPPKGSAGIRNDFASEVRLIQVDWATVDERSPIGWVFGTFMYDGTLADTVPNPWDRLTSVGLMWGNDPDLDQAAFDAGQEPAESWINPRAEELRRELGGKRPSWGYNGRLNGPADNFISACTSCHGRAQLSGSRLVQEGKLVDHKWIPHSEKLTMALFENIKSGKPASAHSSFSADYSLQFTVGWTNYTNWLKSRRTSTEDIDEKKNTSGLVGRRVVFRIWP</sequence>
<evidence type="ECO:0000313" key="2">
    <source>
        <dbReference type="EMBL" id="KIO28528.1"/>
    </source>
</evidence>